<gene>
    <name evidence="4" type="ORF">CEE60_09815</name>
</gene>
<feature type="domain" description="GYF" evidence="3">
    <location>
        <begin position="4"/>
        <end position="52"/>
    </location>
</feature>
<evidence type="ECO:0000259" key="3">
    <source>
        <dbReference type="Pfam" id="PF14237"/>
    </source>
</evidence>
<dbReference type="OrthoDB" id="198456at2"/>
<dbReference type="GO" id="GO:0007155">
    <property type="term" value="P:cell adhesion"/>
    <property type="evidence" value="ECO:0007669"/>
    <property type="project" value="InterPro"/>
</dbReference>
<comment type="similarity">
    <text evidence="1">Belongs to the N-Me-Phe pilin family.</text>
</comment>
<keyword evidence="2" id="KW-1133">Transmembrane helix</keyword>
<evidence type="ECO:0000256" key="2">
    <source>
        <dbReference type="SAM" id="Phobius"/>
    </source>
</evidence>
<feature type="transmembrane region" description="Helical" evidence="2">
    <location>
        <begin position="108"/>
        <end position="136"/>
    </location>
</feature>
<dbReference type="Pfam" id="PF00114">
    <property type="entry name" value="Pilin"/>
    <property type="match status" value="1"/>
</dbReference>
<dbReference type="Pfam" id="PF14237">
    <property type="entry name" value="GYF_2"/>
    <property type="match status" value="1"/>
</dbReference>
<dbReference type="InterPro" id="IPR025640">
    <property type="entry name" value="GYF_2"/>
</dbReference>
<sequence length="247" mass="25603">MDQWFFAEGNSQQRGPLPADELIALYRSSRIGLDTLVWRDGMAQWQPLESVAAEIGLDPAPAAGPAAEPVPDPTVPPALPAAPAIPVAPAAPANPVIPPPRKGLSGCAIVGIVAAIIVVLVLIVGAVLAAIALPAYQEYVARSKTSEALVTLAPVKVAVAAFHGEHGRCPVNDDEGFQPADGYADGAINAVRIGRFDNGHCGVEAELTVPGNAALDGKLLWLDYNGAGHWECSGEPDDTYLPAECRG</sequence>
<dbReference type="Gene3D" id="3.30.700.10">
    <property type="entry name" value="Glycoprotein, Type 4 Pilin"/>
    <property type="match status" value="1"/>
</dbReference>
<keyword evidence="2" id="KW-0812">Transmembrane</keyword>
<dbReference type="InterPro" id="IPR045584">
    <property type="entry name" value="Pilin-like"/>
</dbReference>
<reference evidence="4 5" key="1">
    <citation type="submission" date="2017-06" db="EMBL/GenBank/DDBJ databases">
        <authorList>
            <person name="Kim H.J."/>
            <person name="Triplett B.A."/>
        </authorList>
    </citation>
    <scope>NUCLEOTIDE SEQUENCE [LARGE SCALE GENOMIC DNA]</scope>
    <source>
        <strain evidence="4 5">13146</strain>
    </source>
</reference>
<proteinExistence type="inferred from homology"/>
<comment type="caution">
    <text evidence="4">The sequence shown here is derived from an EMBL/GenBank/DDBJ whole genome shotgun (WGS) entry which is preliminary data.</text>
</comment>
<name>A0A246HMP9_STEMA</name>
<evidence type="ECO:0000313" key="5">
    <source>
        <dbReference type="Proteomes" id="UP000198157"/>
    </source>
</evidence>
<dbReference type="AlphaFoldDB" id="A0A246HMP9"/>
<keyword evidence="2" id="KW-0472">Membrane</keyword>
<evidence type="ECO:0000313" key="4">
    <source>
        <dbReference type="EMBL" id="OWQ53952.1"/>
    </source>
</evidence>
<dbReference type="GO" id="GO:0009289">
    <property type="term" value="C:pilus"/>
    <property type="evidence" value="ECO:0007669"/>
    <property type="project" value="InterPro"/>
</dbReference>
<dbReference type="InterPro" id="IPR001082">
    <property type="entry name" value="Pilin"/>
</dbReference>
<protein>
    <submittedName>
        <fullName evidence="4">Fimbrial protein</fullName>
    </submittedName>
</protein>
<dbReference type="SUPFAM" id="SSF54523">
    <property type="entry name" value="Pili subunits"/>
    <property type="match status" value="1"/>
</dbReference>
<accession>A0A246HMP9</accession>
<dbReference type="EMBL" id="NIVS01000020">
    <property type="protein sequence ID" value="OWQ53952.1"/>
    <property type="molecule type" value="Genomic_DNA"/>
</dbReference>
<organism evidence="4 5">
    <name type="scientific">Stenotrophomonas maltophilia</name>
    <name type="common">Pseudomonas maltophilia</name>
    <name type="synonym">Xanthomonas maltophilia</name>
    <dbReference type="NCBI Taxonomy" id="40324"/>
    <lineage>
        <taxon>Bacteria</taxon>
        <taxon>Pseudomonadati</taxon>
        <taxon>Pseudomonadota</taxon>
        <taxon>Gammaproteobacteria</taxon>
        <taxon>Lysobacterales</taxon>
        <taxon>Lysobacteraceae</taxon>
        <taxon>Stenotrophomonas</taxon>
        <taxon>Stenotrophomonas maltophilia group</taxon>
    </lineage>
</organism>
<evidence type="ECO:0000256" key="1">
    <source>
        <dbReference type="ARBA" id="ARBA00005233"/>
    </source>
</evidence>
<dbReference type="Proteomes" id="UP000198157">
    <property type="component" value="Unassembled WGS sequence"/>
</dbReference>